<dbReference type="OrthoDB" id="38535at2759"/>
<proteinExistence type="predicted"/>
<organism evidence="3 4">
    <name type="scientific">Seminavis robusta</name>
    <dbReference type="NCBI Taxonomy" id="568900"/>
    <lineage>
        <taxon>Eukaryota</taxon>
        <taxon>Sar</taxon>
        <taxon>Stramenopiles</taxon>
        <taxon>Ochrophyta</taxon>
        <taxon>Bacillariophyta</taxon>
        <taxon>Bacillariophyceae</taxon>
        <taxon>Bacillariophycidae</taxon>
        <taxon>Naviculales</taxon>
        <taxon>Naviculaceae</taxon>
        <taxon>Seminavis</taxon>
    </lineage>
</organism>
<name>A0A9N8DD61_9STRA</name>
<evidence type="ECO:0000256" key="2">
    <source>
        <dbReference type="SAM" id="SignalP"/>
    </source>
</evidence>
<dbReference type="Proteomes" id="UP001153069">
    <property type="component" value="Unassembled WGS sequence"/>
</dbReference>
<evidence type="ECO:0000313" key="4">
    <source>
        <dbReference type="Proteomes" id="UP001153069"/>
    </source>
</evidence>
<accession>A0A9N8DD61</accession>
<feature type="region of interest" description="Disordered" evidence="1">
    <location>
        <begin position="130"/>
        <end position="181"/>
    </location>
</feature>
<comment type="caution">
    <text evidence="3">The sequence shown here is derived from an EMBL/GenBank/DDBJ whole genome shotgun (WGS) entry which is preliminary data.</text>
</comment>
<evidence type="ECO:0000256" key="1">
    <source>
        <dbReference type="SAM" id="MobiDB-lite"/>
    </source>
</evidence>
<reference evidence="3" key="1">
    <citation type="submission" date="2020-06" db="EMBL/GenBank/DDBJ databases">
        <authorList>
            <consortium name="Plant Systems Biology data submission"/>
        </authorList>
    </citation>
    <scope>NUCLEOTIDE SEQUENCE</scope>
    <source>
        <strain evidence="3">D6</strain>
    </source>
</reference>
<protein>
    <submittedName>
        <fullName evidence="3">Uncharacterized protein</fullName>
    </submittedName>
</protein>
<dbReference type="AlphaFoldDB" id="A0A9N8DD61"/>
<feature type="signal peptide" evidence="2">
    <location>
        <begin position="1"/>
        <end position="18"/>
    </location>
</feature>
<keyword evidence="2" id="KW-0732">Signal</keyword>
<evidence type="ECO:0000313" key="3">
    <source>
        <dbReference type="EMBL" id="CAB9500617.1"/>
    </source>
</evidence>
<dbReference type="EMBL" id="CAICTM010000087">
    <property type="protein sequence ID" value="CAB9500617.1"/>
    <property type="molecule type" value="Genomic_DNA"/>
</dbReference>
<feature type="chain" id="PRO_5040381305" evidence="2">
    <location>
        <begin position="19"/>
        <end position="181"/>
    </location>
</feature>
<sequence length="181" mass="20299">MTKSLLIILAFVATSTLAFTTPSSIRQATALHGYVPDGISPEQWKKMQAKEKAEKAKKKFGAYGPQSFKSRSLQSFQKEMEKGKADHLLPVFNAKEKIKAGKIRQEDIPYMQRGGSWDNSDVRTAKKIQWNDDDKKYNPTRGGGLDWSGNGARRGPTIVDTNKKNTKQPPKPKVQKLFGLF</sequence>
<keyword evidence="4" id="KW-1185">Reference proteome</keyword>
<gene>
    <name evidence="3" type="ORF">SEMRO_88_G046370.1</name>
</gene>